<dbReference type="GO" id="GO:0006370">
    <property type="term" value="P:7-methylguanosine mRNA capping"/>
    <property type="evidence" value="ECO:0007669"/>
    <property type="project" value="TreeGrafter"/>
</dbReference>
<dbReference type="FunFam" id="3.40.50.1820:FF:000273">
    <property type="entry name" value="Dual specificity phosphatase catalytic domain protein"/>
    <property type="match status" value="1"/>
</dbReference>
<feature type="domain" description="Tyrosine specific protein phosphatases" evidence="5">
    <location>
        <begin position="644"/>
        <end position="713"/>
    </location>
</feature>
<dbReference type="InterPro" id="IPR020422">
    <property type="entry name" value="TYR_PHOSPHATASE_DUAL_dom"/>
</dbReference>
<dbReference type="Proteomes" id="UP000327118">
    <property type="component" value="Unassembled WGS sequence"/>
</dbReference>
<dbReference type="InterPro" id="IPR000073">
    <property type="entry name" value="AB_hydrolase_1"/>
</dbReference>
<protein>
    <recommendedName>
        <fullName evidence="5">Tyrosine specific protein phosphatases domain-containing protein</fullName>
    </recommendedName>
</protein>
<dbReference type="PANTHER" id="PTHR10367">
    <property type="entry name" value="MRNA-CAPPING ENZYME"/>
    <property type="match status" value="1"/>
</dbReference>
<dbReference type="PROSITE" id="PS00383">
    <property type="entry name" value="TYR_PHOSPHATASE_1"/>
    <property type="match status" value="1"/>
</dbReference>
<dbReference type="PROSITE" id="PS50056">
    <property type="entry name" value="TYR_PHOSPHATASE_2"/>
    <property type="match status" value="1"/>
</dbReference>
<dbReference type="FunFam" id="3.90.190.10:FF:000090">
    <property type="entry name" value="Dual specificity phosphatase catalytic domain protein"/>
    <property type="match status" value="1"/>
</dbReference>
<dbReference type="GO" id="GO:0004721">
    <property type="term" value="F:phosphoprotein phosphatase activity"/>
    <property type="evidence" value="ECO:0007669"/>
    <property type="project" value="UniProtKB-KW"/>
</dbReference>
<dbReference type="OrthoDB" id="428974at2759"/>
<dbReference type="EMBL" id="ML739081">
    <property type="protein sequence ID" value="KAE8354050.1"/>
    <property type="molecule type" value="Genomic_DNA"/>
</dbReference>
<dbReference type="SMART" id="SM00195">
    <property type="entry name" value="DSPc"/>
    <property type="match status" value="1"/>
</dbReference>
<dbReference type="SUPFAM" id="SSF53474">
    <property type="entry name" value="alpha/beta-Hydrolases"/>
    <property type="match status" value="1"/>
</dbReference>
<dbReference type="Pfam" id="PF00782">
    <property type="entry name" value="DSPc"/>
    <property type="match status" value="1"/>
</dbReference>
<dbReference type="GO" id="GO:0004484">
    <property type="term" value="F:mRNA guanylyltransferase activity"/>
    <property type="evidence" value="ECO:0007669"/>
    <property type="project" value="TreeGrafter"/>
</dbReference>
<feature type="transmembrane region" description="Helical" evidence="4">
    <location>
        <begin position="61"/>
        <end position="81"/>
    </location>
</feature>
<reference evidence="7" key="1">
    <citation type="submission" date="2019-04" db="EMBL/GenBank/DDBJ databases">
        <title>Friends and foes A comparative genomics studyof 23 Aspergillus species from section Flavi.</title>
        <authorList>
            <consortium name="DOE Joint Genome Institute"/>
            <person name="Kjaerbolling I."/>
            <person name="Vesth T."/>
            <person name="Frisvad J.C."/>
            <person name="Nybo J.L."/>
            <person name="Theobald S."/>
            <person name="Kildgaard S."/>
            <person name="Isbrandt T."/>
            <person name="Kuo A."/>
            <person name="Sato A."/>
            <person name="Lyhne E.K."/>
            <person name="Kogle M.E."/>
            <person name="Wiebenga A."/>
            <person name="Kun R.S."/>
            <person name="Lubbers R.J."/>
            <person name="Makela M.R."/>
            <person name="Barry K."/>
            <person name="Chovatia M."/>
            <person name="Clum A."/>
            <person name="Daum C."/>
            <person name="Haridas S."/>
            <person name="He G."/>
            <person name="LaButti K."/>
            <person name="Lipzen A."/>
            <person name="Mondo S."/>
            <person name="Riley R."/>
            <person name="Salamov A."/>
            <person name="Simmons B.A."/>
            <person name="Magnuson J.K."/>
            <person name="Henrissat B."/>
            <person name="Mortensen U.H."/>
            <person name="Larsen T.O."/>
            <person name="Devries R.P."/>
            <person name="Grigoriev I.V."/>
            <person name="Machida M."/>
            <person name="Baker S.E."/>
            <person name="Andersen M.R."/>
        </authorList>
    </citation>
    <scope>NUCLEOTIDE SEQUENCE [LARGE SCALE GENOMIC DNA]</scope>
    <source>
        <strain evidence="7">CBS 553.77</strain>
    </source>
</reference>
<gene>
    <name evidence="6" type="ORF">BDV28DRAFT_93314</name>
</gene>
<dbReference type="InterPro" id="IPR016130">
    <property type="entry name" value="Tyr_Pase_AS"/>
</dbReference>
<evidence type="ECO:0000256" key="2">
    <source>
        <dbReference type="ARBA" id="ARBA00022912"/>
    </source>
</evidence>
<dbReference type="InterPro" id="IPR000387">
    <property type="entry name" value="Tyr_Pase_dom"/>
</dbReference>
<evidence type="ECO:0000256" key="1">
    <source>
        <dbReference type="ARBA" id="ARBA00022801"/>
    </source>
</evidence>
<keyword evidence="4" id="KW-1133">Transmembrane helix</keyword>
<evidence type="ECO:0000256" key="3">
    <source>
        <dbReference type="SAM" id="MobiDB-lite"/>
    </source>
</evidence>
<dbReference type="InterPro" id="IPR000340">
    <property type="entry name" value="Dual-sp_phosphatase_cat-dom"/>
</dbReference>
<accession>A0A5N6ZDA4</accession>
<keyword evidence="4" id="KW-0812">Transmembrane</keyword>
<keyword evidence="4" id="KW-0472">Membrane</keyword>
<keyword evidence="1" id="KW-0378">Hydrolase</keyword>
<proteinExistence type="predicted"/>
<dbReference type="InterPro" id="IPR051029">
    <property type="entry name" value="mRNA_Capping_Enz/RNA_Phosphat"/>
</dbReference>
<feature type="region of interest" description="Disordered" evidence="3">
    <location>
        <begin position="442"/>
        <end position="462"/>
    </location>
</feature>
<dbReference type="Pfam" id="PF12697">
    <property type="entry name" value="Abhydrolase_6"/>
    <property type="match status" value="1"/>
</dbReference>
<evidence type="ECO:0000313" key="6">
    <source>
        <dbReference type="EMBL" id="KAE8354050.1"/>
    </source>
</evidence>
<feature type="compositionally biased region" description="Basic and acidic residues" evidence="3">
    <location>
        <begin position="136"/>
        <end position="146"/>
    </location>
</feature>
<keyword evidence="7" id="KW-1185">Reference proteome</keyword>
<evidence type="ECO:0000259" key="5">
    <source>
        <dbReference type="PROSITE" id="PS50056"/>
    </source>
</evidence>
<dbReference type="PANTHER" id="PTHR10367:SF25">
    <property type="entry name" value="DUAL SPECIFICITY PHOSPHATASE CATALYTIC DOMAIN PROTEIN (AFU_ORTHOLOGUE AFUA_1G03540)"/>
    <property type="match status" value="1"/>
</dbReference>
<feature type="compositionally biased region" description="Low complexity" evidence="3">
    <location>
        <begin position="103"/>
        <end position="113"/>
    </location>
</feature>
<feature type="compositionally biased region" description="Basic residues" evidence="3">
    <location>
        <begin position="87"/>
        <end position="99"/>
    </location>
</feature>
<organism evidence="6 7">
    <name type="scientific">Aspergillus coremiiformis</name>
    <dbReference type="NCBI Taxonomy" id="138285"/>
    <lineage>
        <taxon>Eukaryota</taxon>
        <taxon>Fungi</taxon>
        <taxon>Dikarya</taxon>
        <taxon>Ascomycota</taxon>
        <taxon>Pezizomycotina</taxon>
        <taxon>Eurotiomycetes</taxon>
        <taxon>Eurotiomycetidae</taxon>
        <taxon>Eurotiales</taxon>
        <taxon>Aspergillaceae</taxon>
        <taxon>Aspergillus</taxon>
        <taxon>Aspergillus subgen. Circumdati</taxon>
    </lineage>
</organism>
<dbReference type="Gene3D" id="3.90.190.10">
    <property type="entry name" value="Protein tyrosine phosphatase superfamily"/>
    <property type="match status" value="1"/>
</dbReference>
<feature type="region of interest" description="Disordered" evidence="3">
    <location>
        <begin position="87"/>
        <end position="156"/>
    </location>
</feature>
<dbReference type="InterPro" id="IPR029058">
    <property type="entry name" value="AB_hydrolase_fold"/>
</dbReference>
<dbReference type="InterPro" id="IPR029021">
    <property type="entry name" value="Prot-tyrosine_phosphatase-like"/>
</dbReference>
<keyword evidence="2" id="KW-0904">Protein phosphatase</keyword>
<evidence type="ECO:0000256" key="4">
    <source>
        <dbReference type="SAM" id="Phobius"/>
    </source>
</evidence>
<dbReference type="Gene3D" id="3.40.50.1820">
    <property type="entry name" value="alpha/beta hydrolase"/>
    <property type="match status" value="1"/>
</dbReference>
<evidence type="ECO:0000313" key="7">
    <source>
        <dbReference type="Proteomes" id="UP000327118"/>
    </source>
</evidence>
<name>A0A5N6ZDA4_9EURO</name>
<feature type="compositionally biased region" description="Polar residues" evidence="3">
    <location>
        <begin position="448"/>
        <end position="462"/>
    </location>
</feature>
<dbReference type="AlphaFoldDB" id="A0A5N6ZDA4"/>
<sequence length="739" mass="81599">MRSTDLPTLPTTSRLGVSDISVVIRFWDSIYSGFANRSAFLSFTHLSQILDRDGSLNSTKALLLSTCFIIMAGCGALSVILRRKSSGRGSRGKRYRRAAPRNISTTSTGIITSSEDEDYDSSGSLRHSRDGASSGEKTEPQHREQSDDAQSTDPGLLKKHSTYVSYTTSVATYPSIRTFHRPHPQKDKLPIKPTPIPLLVVVHGLGGSLSQFSHLLTSLSNLGPCFGIDLPGCGLSSFAPTSWDAYKVEALAELLATAIEEHRDKEAGQGVVLIAHSLGCSLSAMLASSASSVGPDLKRHILGLIAICPRASPPSPKEVTSYRRLLQIPGPIFDLWRSWDRRGGLESASVNRLVGADADSDTRKLQVRYNKQSKTPVWRRMAWGTLPTYNHVGGKPVGGIPGEETWAGVKIPTLLVAGESDTITKPVELQKILKFFGDKSSKIEESDGSSTIPDASSVGNQESAPCTHIAHEEEFGVEAQVIEKELKDTAAKPVQAKRSVKTVILPAPASHALLYDRATYRTLSGIIQDFLRQHVDNRLSLGWQLQYLNTSGKWDVKNLVKWKKVIPVSDRISETFVALKMLREVDEEHNPVLFSQAYHDRIYAVIDISYENPVYNPASLEKGGIHYHKHPTVSKIPPTPDETRDFIALVDRLQNEITEKMEKSGNSQTARPVVGVHCHYGYNRTGFLIVCYLIERCGFDVQEAIDEFERRRPPGIRHGHFIDTLFVRYCVGLKRAPTL</sequence>
<dbReference type="SUPFAM" id="SSF52799">
    <property type="entry name" value="(Phosphotyrosine protein) phosphatases II"/>
    <property type="match status" value="1"/>
</dbReference>